<dbReference type="AlphaFoldDB" id="A0A5A7N381"/>
<evidence type="ECO:0000256" key="10">
    <source>
        <dbReference type="ARBA" id="ARBA00022842"/>
    </source>
</evidence>
<evidence type="ECO:0000256" key="3">
    <source>
        <dbReference type="ARBA" id="ARBA00011209"/>
    </source>
</evidence>
<evidence type="ECO:0000313" key="20">
    <source>
        <dbReference type="EMBL" id="GER02731.1"/>
    </source>
</evidence>
<evidence type="ECO:0000259" key="18">
    <source>
        <dbReference type="PROSITE" id="PS51447"/>
    </source>
</evidence>
<dbReference type="SUPFAM" id="SSF46955">
    <property type="entry name" value="Putative DNA-binding domain"/>
    <property type="match status" value="1"/>
</dbReference>
<feature type="binding site" evidence="15">
    <location>
        <position position="451"/>
    </location>
    <ligand>
        <name>Mg(2+)</name>
        <dbReference type="ChEBI" id="CHEBI:18420"/>
        <note>shared with alpha subunit</note>
    </ligand>
</feature>
<reference evidence="20 21" key="1">
    <citation type="submission" date="2019-09" db="EMBL/GenBank/DDBJ databases">
        <title>NBRP : Genome information of microbial organism related human and environment.</title>
        <authorList>
            <person name="Hattori M."/>
            <person name="Oshima K."/>
            <person name="Inaba H."/>
            <person name="Suda W."/>
            <person name="Sakamoto M."/>
            <person name="Iino T."/>
            <person name="Kitahara M."/>
            <person name="Oshida Y."/>
            <person name="Iida T."/>
            <person name="Kudo T."/>
            <person name="Itoh T."/>
            <person name="Ohkuma M."/>
        </authorList>
    </citation>
    <scope>NUCLEOTIDE SEQUENCE [LARGE SCALE GENOMIC DNA]</scope>
    <source>
        <strain evidence="20 21">Q-1</strain>
    </source>
</reference>
<dbReference type="Proteomes" id="UP000324996">
    <property type="component" value="Unassembled WGS sequence"/>
</dbReference>
<name>A0A5A7N381_9PROT</name>
<dbReference type="Pfam" id="PF03484">
    <property type="entry name" value="B5"/>
    <property type="match status" value="1"/>
</dbReference>
<dbReference type="PANTHER" id="PTHR10947:SF0">
    <property type="entry name" value="PHENYLALANINE--TRNA LIGASE BETA SUBUNIT"/>
    <property type="match status" value="1"/>
</dbReference>
<dbReference type="Gene3D" id="3.50.40.10">
    <property type="entry name" value="Phenylalanyl-trna Synthetase, Chain B, domain 3"/>
    <property type="match status" value="1"/>
</dbReference>
<comment type="catalytic activity">
    <reaction evidence="14 15">
        <text>tRNA(Phe) + L-phenylalanine + ATP = L-phenylalanyl-tRNA(Phe) + AMP + diphosphate + H(+)</text>
        <dbReference type="Rhea" id="RHEA:19413"/>
        <dbReference type="Rhea" id="RHEA-COMP:9668"/>
        <dbReference type="Rhea" id="RHEA-COMP:9699"/>
        <dbReference type="ChEBI" id="CHEBI:15378"/>
        <dbReference type="ChEBI" id="CHEBI:30616"/>
        <dbReference type="ChEBI" id="CHEBI:33019"/>
        <dbReference type="ChEBI" id="CHEBI:58095"/>
        <dbReference type="ChEBI" id="CHEBI:78442"/>
        <dbReference type="ChEBI" id="CHEBI:78531"/>
        <dbReference type="ChEBI" id="CHEBI:456215"/>
        <dbReference type="EC" id="6.1.1.20"/>
    </reaction>
</comment>
<evidence type="ECO:0000259" key="17">
    <source>
        <dbReference type="PROSITE" id="PS50886"/>
    </source>
</evidence>
<dbReference type="InterPro" id="IPR009061">
    <property type="entry name" value="DNA-bd_dom_put_sf"/>
</dbReference>
<dbReference type="Pfam" id="PF03147">
    <property type="entry name" value="FDX-ACB"/>
    <property type="match status" value="1"/>
</dbReference>
<keyword evidence="13 15" id="KW-0030">Aminoacyl-tRNA synthetase</keyword>
<dbReference type="EMBL" id="BKCN01000001">
    <property type="protein sequence ID" value="GER02731.1"/>
    <property type="molecule type" value="Genomic_DNA"/>
</dbReference>
<accession>A0A5A7N381</accession>
<dbReference type="EC" id="6.1.1.20" evidence="15"/>
<dbReference type="InterPro" id="IPR005121">
    <property type="entry name" value="Fdx_antiC-bd"/>
</dbReference>
<dbReference type="SMART" id="SM00896">
    <property type="entry name" value="FDX-ACB"/>
    <property type="match status" value="1"/>
</dbReference>
<gene>
    <name evidence="15 20" type="primary">pheT</name>
    <name evidence="20" type="ORF">JCM17846_04130</name>
</gene>
<dbReference type="CDD" id="cd00769">
    <property type="entry name" value="PheRS_beta_core"/>
    <property type="match status" value="1"/>
</dbReference>
<dbReference type="PROSITE" id="PS51483">
    <property type="entry name" value="B5"/>
    <property type="match status" value="1"/>
</dbReference>
<dbReference type="SMART" id="SM00874">
    <property type="entry name" value="B5"/>
    <property type="match status" value="1"/>
</dbReference>
<dbReference type="GO" id="GO:0005524">
    <property type="term" value="F:ATP binding"/>
    <property type="evidence" value="ECO:0007669"/>
    <property type="project" value="UniProtKB-UniRule"/>
</dbReference>
<proteinExistence type="inferred from homology"/>
<feature type="domain" description="FDX-ACB" evidence="18">
    <location>
        <begin position="702"/>
        <end position="795"/>
    </location>
</feature>
<dbReference type="SMART" id="SM00873">
    <property type="entry name" value="B3_4"/>
    <property type="match status" value="1"/>
</dbReference>
<dbReference type="Pfam" id="PF01588">
    <property type="entry name" value="tRNA_bind"/>
    <property type="match status" value="1"/>
</dbReference>
<evidence type="ECO:0000256" key="7">
    <source>
        <dbReference type="ARBA" id="ARBA00022723"/>
    </source>
</evidence>
<evidence type="ECO:0000256" key="14">
    <source>
        <dbReference type="ARBA" id="ARBA00049255"/>
    </source>
</evidence>
<dbReference type="NCBIfam" id="NF045760">
    <property type="entry name" value="YtpR"/>
    <property type="match status" value="1"/>
</dbReference>
<evidence type="ECO:0000256" key="11">
    <source>
        <dbReference type="ARBA" id="ARBA00022884"/>
    </source>
</evidence>
<keyword evidence="5 16" id="KW-0820">tRNA-binding</keyword>
<dbReference type="InterPro" id="IPR012340">
    <property type="entry name" value="NA-bd_OB-fold"/>
</dbReference>
<evidence type="ECO:0000256" key="16">
    <source>
        <dbReference type="PROSITE-ProRule" id="PRU00209"/>
    </source>
</evidence>
<dbReference type="SUPFAM" id="SSF54991">
    <property type="entry name" value="Anticodon-binding domain of PheRS"/>
    <property type="match status" value="1"/>
</dbReference>
<feature type="domain" description="TRNA-binding" evidence="17">
    <location>
        <begin position="39"/>
        <end position="148"/>
    </location>
</feature>
<feature type="binding site" evidence="15">
    <location>
        <position position="461"/>
    </location>
    <ligand>
        <name>Mg(2+)</name>
        <dbReference type="ChEBI" id="CHEBI:18420"/>
        <note>shared with alpha subunit</note>
    </ligand>
</feature>
<dbReference type="InterPro" id="IPR004532">
    <property type="entry name" value="Phe-tRNA-ligase_IIc_bsu_bact"/>
</dbReference>
<keyword evidence="7 15" id="KW-0479">Metal-binding</keyword>
<evidence type="ECO:0000256" key="9">
    <source>
        <dbReference type="ARBA" id="ARBA00022840"/>
    </source>
</evidence>
<dbReference type="FunFam" id="2.40.50.140:FF:000045">
    <property type="entry name" value="Phenylalanine--tRNA ligase beta subunit"/>
    <property type="match status" value="1"/>
</dbReference>
<dbReference type="InterPro" id="IPR002547">
    <property type="entry name" value="tRNA-bd_dom"/>
</dbReference>
<keyword evidence="12 15" id="KW-0648">Protein biosynthesis</keyword>
<dbReference type="Pfam" id="PF17759">
    <property type="entry name" value="tRNA_synthFbeta"/>
    <property type="match status" value="1"/>
</dbReference>
<dbReference type="InterPro" id="IPR020825">
    <property type="entry name" value="Phe-tRNA_synthase-like_B3/B4"/>
</dbReference>
<sequence>MKFTYSWLKQHLDTDASLETIADTLTRIGLEVESIDDPRVALAPFKVAHVISAEPHPDADRLRVCKVDTGAGIIQVVCGAPNAKAGMKGVFAPPGSYVPGIDLTLKPTKIRGVESAGMLCSEREMMLSDEHDGIIELASDAPIGASFAEIAGLDDPVIEIAITPNRPDALGVAGIARDLAAAGLGRVITPAIDVIEGDYPCPIAIEIDAVEACPVFAGRLIRGVRNGQSPQWLQNRLKAIGLRPISVLVDITNYITFDRARPLHVYDAAKIGAPVRVRLAQPGENVAALDGQSYETQGGECLIADENGPLGFGGVIGGSASGVSDETVDVLVEAAWFEPVGIARTGRLHGLESDARYRFERGVDPTSVRWGLDLATRMILDLAGGSPSTVVMAGHPPAAHKAVCFDPQRVASLGGLDVPRTRSREILDRLGFSWRDETDGVVIDVPEWRPDIDGEADLVEEILRIEGYDKVPSTSLPRLVDVARPTLNLAQTRAGAVKRRLAHEGLFEAVTWSFMESRIGRIFGGSDRLLLENPISSELDMMRPSILPNLMQAAAKNRDRGVEQIALFEVGPDYQGLEPKDQRLVAASLRAGQSGPRHWRTKAGPVDAYDAKADALAALEAAGAPVDNLQVFGEAPDWYHPGRSGTLRLGPKRILAAFGEVHPRILLALDLKGPMVGMEVFLDEIPQPKAKSGRARPALQRSNLPVVSRDFAFLLPREMPVANLVRAARTADKVHITGIDVFDIYEGKGIEPDQKSVAIAARLQPLEKTFTDADIEIIAGKIIMAVEKATGGILRR</sequence>
<evidence type="ECO:0000256" key="15">
    <source>
        <dbReference type="HAMAP-Rule" id="MF_00283"/>
    </source>
</evidence>
<dbReference type="PROSITE" id="PS50886">
    <property type="entry name" value="TRBD"/>
    <property type="match status" value="1"/>
</dbReference>
<dbReference type="InterPro" id="IPR045060">
    <property type="entry name" value="Phe-tRNA-ligase_IIc_bsu"/>
</dbReference>
<dbReference type="Pfam" id="PF03483">
    <property type="entry name" value="B3_4"/>
    <property type="match status" value="1"/>
</dbReference>
<dbReference type="GO" id="GO:0000049">
    <property type="term" value="F:tRNA binding"/>
    <property type="evidence" value="ECO:0007669"/>
    <property type="project" value="UniProtKB-UniRule"/>
</dbReference>
<dbReference type="CDD" id="cd02796">
    <property type="entry name" value="tRNA_bind_bactPheRS"/>
    <property type="match status" value="1"/>
</dbReference>
<dbReference type="GO" id="GO:0004826">
    <property type="term" value="F:phenylalanine-tRNA ligase activity"/>
    <property type="evidence" value="ECO:0007669"/>
    <property type="project" value="UniProtKB-UniRule"/>
</dbReference>
<comment type="caution">
    <text evidence="20">The sequence shown here is derived from an EMBL/GenBank/DDBJ whole genome shotgun (WGS) entry which is preliminary data.</text>
</comment>
<dbReference type="InterPro" id="IPR041616">
    <property type="entry name" value="PheRS_beta_core"/>
</dbReference>
<dbReference type="Gene3D" id="3.30.70.380">
    <property type="entry name" value="Ferrodoxin-fold anticodon-binding domain"/>
    <property type="match status" value="1"/>
</dbReference>
<evidence type="ECO:0000313" key="21">
    <source>
        <dbReference type="Proteomes" id="UP000324996"/>
    </source>
</evidence>
<evidence type="ECO:0000256" key="5">
    <source>
        <dbReference type="ARBA" id="ARBA00022555"/>
    </source>
</evidence>
<organism evidence="20 21">
    <name type="scientific">Iodidimonas nitroreducens</name>
    <dbReference type="NCBI Taxonomy" id="1236968"/>
    <lineage>
        <taxon>Bacteria</taxon>
        <taxon>Pseudomonadati</taxon>
        <taxon>Pseudomonadota</taxon>
        <taxon>Alphaproteobacteria</taxon>
        <taxon>Iodidimonadales</taxon>
        <taxon>Iodidimonadaceae</taxon>
        <taxon>Iodidimonas</taxon>
    </lineage>
</organism>
<dbReference type="NCBIfam" id="TIGR00472">
    <property type="entry name" value="pheT_bact"/>
    <property type="match status" value="1"/>
</dbReference>
<dbReference type="GO" id="GO:0000287">
    <property type="term" value="F:magnesium ion binding"/>
    <property type="evidence" value="ECO:0007669"/>
    <property type="project" value="UniProtKB-UniRule"/>
</dbReference>
<protein>
    <recommendedName>
        <fullName evidence="15">Phenylalanine--tRNA ligase beta subunit</fullName>
        <ecNumber evidence="15">6.1.1.20</ecNumber>
    </recommendedName>
    <alternativeName>
        <fullName evidence="15">Phenylalanyl-tRNA synthetase beta subunit</fullName>
        <shortName evidence="15">PheRS</shortName>
    </alternativeName>
</protein>
<dbReference type="InterPro" id="IPR033714">
    <property type="entry name" value="tRNA_bind_bactPheRS"/>
</dbReference>
<dbReference type="InterPro" id="IPR005147">
    <property type="entry name" value="tRNA_synthase_B5-dom"/>
</dbReference>
<comment type="similarity">
    <text evidence="2 15">Belongs to the phenylalanyl-tRNA synthetase beta subunit family. Type 1 subfamily.</text>
</comment>
<feature type="binding site" evidence="15">
    <location>
        <position position="460"/>
    </location>
    <ligand>
        <name>Mg(2+)</name>
        <dbReference type="ChEBI" id="CHEBI:18420"/>
        <note>shared with alpha subunit</note>
    </ligand>
</feature>
<dbReference type="GO" id="GO:0009328">
    <property type="term" value="C:phenylalanine-tRNA ligase complex"/>
    <property type="evidence" value="ECO:0007669"/>
    <property type="project" value="TreeGrafter"/>
</dbReference>
<dbReference type="PANTHER" id="PTHR10947">
    <property type="entry name" value="PHENYLALANYL-TRNA SYNTHETASE BETA CHAIN AND LEUCINE-RICH REPEAT-CONTAINING PROTEIN 47"/>
    <property type="match status" value="1"/>
</dbReference>
<dbReference type="InterPro" id="IPR036690">
    <property type="entry name" value="Fdx_antiC-bd_sf"/>
</dbReference>
<dbReference type="InterPro" id="IPR005146">
    <property type="entry name" value="B3/B4_tRNA-bd"/>
</dbReference>
<dbReference type="Gene3D" id="2.40.50.140">
    <property type="entry name" value="Nucleic acid-binding proteins"/>
    <property type="match status" value="1"/>
</dbReference>
<keyword evidence="21" id="KW-1185">Reference proteome</keyword>
<comment type="subcellular location">
    <subcellularLocation>
        <location evidence="1 15">Cytoplasm</location>
    </subcellularLocation>
</comment>
<dbReference type="InterPro" id="IPR045864">
    <property type="entry name" value="aa-tRNA-synth_II/BPL/LPL"/>
</dbReference>
<dbReference type="Gene3D" id="3.30.930.10">
    <property type="entry name" value="Bira Bifunctional Protein, Domain 2"/>
    <property type="match status" value="1"/>
</dbReference>
<keyword evidence="9 15" id="KW-0067">ATP-binding</keyword>
<dbReference type="GO" id="GO:0006432">
    <property type="term" value="P:phenylalanyl-tRNA aminoacylation"/>
    <property type="evidence" value="ECO:0007669"/>
    <property type="project" value="UniProtKB-UniRule"/>
</dbReference>
<evidence type="ECO:0000256" key="4">
    <source>
        <dbReference type="ARBA" id="ARBA00022490"/>
    </source>
</evidence>
<dbReference type="HAMAP" id="MF_00283">
    <property type="entry name" value="Phe_tRNA_synth_beta1"/>
    <property type="match status" value="1"/>
</dbReference>
<evidence type="ECO:0000256" key="8">
    <source>
        <dbReference type="ARBA" id="ARBA00022741"/>
    </source>
</evidence>
<keyword evidence="11 16" id="KW-0694">RNA-binding</keyword>
<dbReference type="RefSeq" id="WP_042083480.1">
    <property type="nucleotide sequence ID" value="NZ_BKCN01000001.1"/>
</dbReference>
<keyword evidence="6 15" id="KW-0436">Ligase</keyword>
<dbReference type="SUPFAM" id="SSF50249">
    <property type="entry name" value="Nucleic acid-binding proteins"/>
    <property type="match status" value="1"/>
</dbReference>
<comment type="subunit">
    <text evidence="3 15">Tetramer of two alpha and two beta subunits.</text>
</comment>
<keyword evidence="4 15" id="KW-0963">Cytoplasm</keyword>
<dbReference type="PROSITE" id="PS51447">
    <property type="entry name" value="FDX_ACB"/>
    <property type="match status" value="1"/>
</dbReference>
<evidence type="ECO:0000256" key="2">
    <source>
        <dbReference type="ARBA" id="ARBA00008653"/>
    </source>
</evidence>
<evidence type="ECO:0000259" key="19">
    <source>
        <dbReference type="PROSITE" id="PS51483"/>
    </source>
</evidence>
<dbReference type="SUPFAM" id="SSF55681">
    <property type="entry name" value="Class II aaRS and biotin synthetases"/>
    <property type="match status" value="1"/>
</dbReference>
<feature type="domain" description="B5" evidence="19">
    <location>
        <begin position="398"/>
        <end position="473"/>
    </location>
</feature>
<evidence type="ECO:0000256" key="1">
    <source>
        <dbReference type="ARBA" id="ARBA00004496"/>
    </source>
</evidence>
<feature type="binding site" evidence="15">
    <location>
        <position position="457"/>
    </location>
    <ligand>
        <name>Mg(2+)</name>
        <dbReference type="ChEBI" id="CHEBI:18420"/>
        <note>shared with alpha subunit</note>
    </ligand>
</feature>
<evidence type="ECO:0000256" key="6">
    <source>
        <dbReference type="ARBA" id="ARBA00022598"/>
    </source>
</evidence>
<keyword evidence="8 15" id="KW-0547">Nucleotide-binding</keyword>
<evidence type="ECO:0000256" key="13">
    <source>
        <dbReference type="ARBA" id="ARBA00023146"/>
    </source>
</evidence>
<keyword evidence="10 15" id="KW-0460">Magnesium</keyword>
<dbReference type="SUPFAM" id="SSF56037">
    <property type="entry name" value="PheT/TilS domain"/>
    <property type="match status" value="1"/>
</dbReference>
<dbReference type="Gene3D" id="3.30.56.10">
    <property type="match status" value="2"/>
</dbReference>
<evidence type="ECO:0000256" key="12">
    <source>
        <dbReference type="ARBA" id="ARBA00022917"/>
    </source>
</evidence>
<comment type="cofactor">
    <cofactor evidence="15">
        <name>Mg(2+)</name>
        <dbReference type="ChEBI" id="CHEBI:18420"/>
    </cofactor>
    <text evidence="15">Binds 2 magnesium ions per tetramer.</text>
</comment>